<dbReference type="EMBL" id="CAMXCT030001504">
    <property type="protein sequence ID" value="CAL4778020.1"/>
    <property type="molecule type" value="Genomic_DNA"/>
</dbReference>
<organism evidence="3">
    <name type="scientific">Cladocopium goreaui</name>
    <dbReference type="NCBI Taxonomy" id="2562237"/>
    <lineage>
        <taxon>Eukaryota</taxon>
        <taxon>Sar</taxon>
        <taxon>Alveolata</taxon>
        <taxon>Dinophyceae</taxon>
        <taxon>Suessiales</taxon>
        <taxon>Symbiodiniaceae</taxon>
        <taxon>Cladocopium</taxon>
    </lineage>
</organism>
<keyword evidence="6" id="KW-1185">Reference proteome</keyword>
<sequence>MASDLVRKIRLEDVPEFIKLQDEFVVEHHKFTQKLYGKVSIVDWQHCLLCPERIMKTPGGREKQIIEMVKQENAAFRNLHVLVVADGDPAVQVGYIMFHVHKSKRSRLENGHSNPPHVQVKQLFVRSSHRRQGLGGLLLDGMKKVAPGPETEDLRLSVLDLNEMAFTWYRSRGFVLTGVVWEYLGPQDNAHLVAYQVMQRLTRNSPGSVKSDKAILFRSEIIGEIVSIKYPDGSGPFYVTIRGWQESEKMHMVDSRNLSSWDGAPFTDLIDFNEAFTSGRASFHRELSLVMRDVEMTKLLAKEAKEKLLNADLKRRKQESPQGKKRRKDRAES</sequence>
<dbReference type="EMBL" id="CAMXCT010001504">
    <property type="protein sequence ID" value="CAI3990708.1"/>
    <property type="molecule type" value="Genomic_DNA"/>
</dbReference>
<reference evidence="4" key="2">
    <citation type="submission" date="2024-04" db="EMBL/GenBank/DDBJ databases">
        <authorList>
            <person name="Chen Y."/>
            <person name="Shah S."/>
            <person name="Dougan E. K."/>
            <person name="Thang M."/>
            <person name="Chan C."/>
        </authorList>
    </citation>
    <scope>NUCLEOTIDE SEQUENCE [LARGE SCALE GENOMIC DNA]</scope>
</reference>
<dbReference type="InterPro" id="IPR016181">
    <property type="entry name" value="Acyl_CoA_acyltransferase"/>
</dbReference>
<dbReference type="Pfam" id="PF13508">
    <property type="entry name" value="Acetyltransf_7"/>
    <property type="match status" value="1"/>
</dbReference>
<reference evidence="3" key="1">
    <citation type="submission" date="2022-10" db="EMBL/GenBank/DDBJ databases">
        <authorList>
            <person name="Chen Y."/>
            <person name="Dougan E. K."/>
            <person name="Chan C."/>
            <person name="Rhodes N."/>
            <person name="Thang M."/>
        </authorList>
    </citation>
    <scope>NUCLEOTIDE SEQUENCE</scope>
</reference>
<dbReference type="SUPFAM" id="SSF55729">
    <property type="entry name" value="Acyl-CoA N-acyltransferases (Nat)"/>
    <property type="match status" value="1"/>
</dbReference>
<evidence type="ECO:0000313" key="4">
    <source>
        <dbReference type="EMBL" id="CAL1144083.1"/>
    </source>
</evidence>
<dbReference type="Proteomes" id="UP001152797">
    <property type="component" value="Unassembled WGS sequence"/>
</dbReference>
<evidence type="ECO:0000313" key="3">
    <source>
        <dbReference type="EMBL" id="CAI3990708.1"/>
    </source>
</evidence>
<dbReference type="Gene3D" id="3.40.630.30">
    <property type="match status" value="1"/>
</dbReference>
<dbReference type="OrthoDB" id="10264728at2759"/>
<protein>
    <submittedName>
        <fullName evidence="5">N-acetyltransferase domain-containing protein</fullName>
    </submittedName>
</protein>
<proteinExistence type="predicted"/>
<dbReference type="PROSITE" id="PS51186">
    <property type="entry name" value="GNAT"/>
    <property type="match status" value="1"/>
</dbReference>
<name>A0A9P1FW40_9DINO</name>
<evidence type="ECO:0000256" key="1">
    <source>
        <dbReference type="SAM" id="MobiDB-lite"/>
    </source>
</evidence>
<feature type="region of interest" description="Disordered" evidence="1">
    <location>
        <begin position="311"/>
        <end position="333"/>
    </location>
</feature>
<feature type="domain" description="N-acetyltransferase" evidence="2">
    <location>
        <begin position="4"/>
        <end position="199"/>
    </location>
</feature>
<evidence type="ECO:0000259" key="2">
    <source>
        <dbReference type="PROSITE" id="PS51186"/>
    </source>
</evidence>
<gene>
    <name evidence="3" type="ORF">C1SCF055_LOCUS17675</name>
</gene>
<dbReference type="GO" id="GO:0016747">
    <property type="term" value="F:acyltransferase activity, transferring groups other than amino-acyl groups"/>
    <property type="evidence" value="ECO:0007669"/>
    <property type="project" value="InterPro"/>
</dbReference>
<evidence type="ECO:0000313" key="6">
    <source>
        <dbReference type="Proteomes" id="UP001152797"/>
    </source>
</evidence>
<evidence type="ECO:0000313" key="5">
    <source>
        <dbReference type="EMBL" id="CAL4778020.1"/>
    </source>
</evidence>
<comment type="caution">
    <text evidence="3">The sequence shown here is derived from an EMBL/GenBank/DDBJ whole genome shotgun (WGS) entry which is preliminary data.</text>
</comment>
<dbReference type="EMBL" id="CAMXCT020001504">
    <property type="protein sequence ID" value="CAL1144083.1"/>
    <property type="molecule type" value="Genomic_DNA"/>
</dbReference>
<accession>A0A9P1FW40</accession>
<feature type="compositionally biased region" description="Basic residues" evidence="1">
    <location>
        <begin position="323"/>
        <end position="333"/>
    </location>
</feature>
<dbReference type="AlphaFoldDB" id="A0A9P1FW40"/>
<dbReference type="InterPro" id="IPR000182">
    <property type="entry name" value="GNAT_dom"/>
</dbReference>